<dbReference type="EMBL" id="LLXX01000238">
    <property type="protein sequence ID" value="KRQ89827.1"/>
    <property type="molecule type" value="Genomic_DNA"/>
</dbReference>
<dbReference type="Proteomes" id="UP000051913">
    <property type="component" value="Unassembled WGS sequence"/>
</dbReference>
<dbReference type="InterPro" id="IPR036388">
    <property type="entry name" value="WH-like_DNA-bd_sf"/>
</dbReference>
<dbReference type="AlphaFoldDB" id="A0A0R3K2B9"/>
<dbReference type="InterPro" id="IPR008920">
    <property type="entry name" value="TF_FadR/GntR_C"/>
</dbReference>
<reference evidence="5 6" key="1">
    <citation type="submission" date="2014-03" db="EMBL/GenBank/DDBJ databases">
        <title>Bradyrhizobium valentinum sp. nov., isolated from effective nodules of Lupinus mariae-josephae, a lupine endemic of basic-lime soils in Eastern Spain.</title>
        <authorList>
            <person name="Duran D."/>
            <person name="Rey L."/>
            <person name="Navarro A."/>
            <person name="Busquets A."/>
            <person name="Imperial J."/>
            <person name="Ruiz-Argueso T."/>
        </authorList>
    </citation>
    <scope>NUCLEOTIDE SEQUENCE [LARGE SCALE GENOMIC DNA]</scope>
    <source>
        <strain evidence="5 6">LmjM3</strain>
    </source>
</reference>
<dbReference type="SUPFAM" id="SSF48008">
    <property type="entry name" value="GntR ligand-binding domain-like"/>
    <property type="match status" value="1"/>
</dbReference>
<keyword evidence="3" id="KW-0804">Transcription</keyword>
<dbReference type="GO" id="GO:0003677">
    <property type="term" value="F:DNA binding"/>
    <property type="evidence" value="ECO:0007669"/>
    <property type="project" value="UniProtKB-KW"/>
</dbReference>
<evidence type="ECO:0000313" key="5">
    <source>
        <dbReference type="EMBL" id="KRQ89827.1"/>
    </source>
</evidence>
<keyword evidence="2" id="KW-0238">DNA-binding</keyword>
<accession>A0A0R3K2B9</accession>
<dbReference type="Pfam" id="PF07729">
    <property type="entry name" value="FCD"/>
    <property type="match status" value="1"/>
</dbReference>
<keyword evidence="1" id="KW-0805">Transcription regulation</keyword>
<feature type="domain" description="HTH gntR-type" evidence="4">
    <location>
        <begin position="12"/>
        <end position="79"/>
    </location>
</feature>
<dbReference type="PANTHER" id="PTHR43537">
    <property type="entry name" value="TRANSCRIPTIONAL REGULATOR, GNTR FAMILY"/>
    <property type="match status" value="1"/>
</dbReference>
<organism evidence="5 6">
    <name type="scientific">Bradyrhizobium valentinum</name>
    <dbReference type="NCBI Taxonomy" id="1518501"/>
    <lineage>
        <taxon>Bacteria</taxon>
        <taxon>Pseudomonadati</taxon>
        <taxon>Pseudomonadota</taxon>
        <taxon>Alphaproteobacteria</taxon>
        <taxon>Hyphomicrobiales</taxon>
        <taxon>Nitrobacteraceae</taxon>
        <taxon>Bradyrhizobium</taxon>
    </lineage>
</organism>
<dbReference type="InterPro" id="IPR011711">
    <property type="entry name" value="GntR_C"/>
</dbReference>
<dbReference type="PROSITE" id="PS50949">
    <property type="entry name" value="HTH_GNTR"/>
    <property type="match status" value="1"/>
</dbReference>
<evidence type="ECO:0000256" key="3">
    <source>
        <dbReference type="ARBA" id="ARBA00023163"/>
    </source>
</evidence>
<dbReference type="GO" id="GO:0003700">
    <property type="term" value="F:DNA-binding transcription factor activity"/>
    <property type="evidence" value="ECO:0007669"/>
    <property type="project" value="InterPro"/>
</dbReference>
<dbReference type="Gene3D" id="1.20.120.530">
    <property type="entry name" value="GntR ligand-binding domain-like"/>
    <property type="match status" value="1"/>
</dbReference>
<dbReference type="SUPFAM" id="SSF46785">
    <property type="entry name" value="Winged helix' DNA-binding domain"/>
    <property type="match status" value="1"/>
</dbReference>
<evidence type="ECO:0000256" key="2">
    <source>
        <dbReference type="ARBA" id="ARBA00023125"/>
    </source>
</evidence>
<keyword evidence="6" id="KW-1185">Reference proteome</keyword>
<proteinExistence type="predicted"/>
<dbReference type="InterPro" id="IPR036390">
    <property type="entry name" value="WH_DNA-bd_sf"/>
</dbReference>
<dbReference type="Gene3D" id="1.10.10.10">
    <property type="entry name" value="Winged helix-like DNA-binding domain superfamily/Winged helix DNA-binding domain"/>
    <property type="match status" value="1"/>
</dbReference>
<dbReference type="SMART" id="SM00345">
    <property type="entry name" value="HTH_GNTR"/>
    <property type="match status" value="1"/>
</dbReference>
<protein>
    <recommendedName>
        <fullName evidence="4">HTH gntR-type domain-containing protein</fullName>
    </recommendedName>
</protein>
<evidence type="ECO:0000313" key="6">
    <source>
        <dbReference type="Proteomes" id="UP000051913"/>
    </source>
</evidence>
<sequence length="228" mass="25709">MARKPAIDPTTESLADAAHRRIEEMIVTLQLPPGSRWSEEGLADKIGIGRTPVREAIKRLQADYLVSILPRHGLMITEINLHEQLLVIDLRKELELFITGRAARRIMAADRERLLAAANQIDAAGKHGHVELYLREVFKANQLLAKAAGNPFAARSISPLHAMSRRFYYKYESELQNLEAMGKLHAERARAVARQDERKALGHATELMDQVESYTRRIFELGIGTRVA</sequence>
<evidence type="ECO:0000259" key="4">
    <source>
        <dbReference type="PROSITE" id="PS50949"/>
    </source>
</evidence>
<gene>
    <name evidence="5" type="ORF">CP49_36575</name>
</gene>
<comment type="caution">
    <text evidence="5">The sequence shown here is derived from an EMBL/GenBank/DDBJ whole genome shotgun (WGS) entry which is preliminary data.</text>
</comment>
<name>A0A0R3K2B9_9BRAD</name>
<dbReference type="Pfam" id="PF00392">
    <property type="entry name" value="GntR"/>
    <property type="match status" value="1"/>
</dbReference>
<dbReference type="InterPro" id="IPR000524">
    <property type="entry name" value="Tscrpt_reg_HTH_GntR"/>
</dbReference>
<dbReference type="RefSeq" id="WP_057855764.1">
    <property type="nucleotide sequence ID" value="NZ_LLXX01000238.1"/>
</dbReference>
<dbReference type="PANTHER" id="PTHR43537:SF45">
    <property type="entry name" value="GNTR FAMILY REGULATORY PROTEIN"/>
    <property type="match status" value="1"/>
</dbReference>
<evidence type="ECO:0000256" key="1">
    <source>
        <dbReference type="ARBA" id="ARBA00023015"/>
    </source>
</evidence>